<gene>
    <name evidence="2" type="primary">Aqr_1</name>
    <name evidence="2" type="ORF">CFP56_020925</name>
</gene>
<protein>
    <submittedName>
        <fullName evidence="2">Rna helicase aquarius</fullName>
    </submittedName>
</protein>
<dbReference type="InterPro" id="IPR032174">
    <property type="entry name" value="Aquarius_N"/>
</dbReference>
<accession>A0AAW0M2C2</accession>
<evidence type="ECO:0000313" key="2">
    <source>
        <dbReference type="EMBL" id="KAK7856866.1"/>
    </source>
</evidence>
<reference evidence="2" key="3">
    <citation type="submission" date="2023-07" db="EMBL/GenBank/DDBJ databases">
        <title>An improved reference 1 genome and first organelle genomes of Quercus suber.</title>
        <authorList>
            <consortium name="Genosuber Consortium"/>
            <person name="Usie A."/>
            <person name="Serra O."/>
            <person name="Barros P."/>
        </authorList>
    </citation>
    <scope>NUCLEOTIDE SEQUENCE</scope>
    <source>
        <strain evidence="2">HL8</strain>
        <tissue evidence="2">Leaves</tissue>
    </source>
</reference>
<dbReference type="GO" id="GO:0004386">
    <property type="term" value="F:helicase activity"/>
    <property type="evidence" value="ECO:0007669"/>
    <property type="project" value="UniProtKB-KW"/>
</dbReference>
<comment type="caution">
    <text evidence="2">The sequence shown here is derived from an EMBL/GenBank/DDBJ whole genome shotgun (WGS) entry which is preliminary data.</text>
</comment>
<dbReference type="AlphaFoldDB" id="A0AAW0M2C2"/>
<feature type="domain" description="RNA helicase aquarius N-terminal" evidence="1">
    <location>
        <begin position="28"/>
        <end position="217"/>
    </location>
</feature>
<reference evidence="2" key="1">
    <citation type="submission" date="2017-12" db="EMBL/GenBank/DDBJ databases">
        <authorList>
            <person name="Barbosa P."/>
            <person name="Usie A."/>
            <person name="Ramos A.M."/>
        </authorList>
    </citation>
    <scope>NUCLEOTIDE SEQUENCE</scope>
    <source>
        <strain evidence="2">HL8</strain>
        <tissue evidence="2">Leaves</tissue>
    </source>
</reference>
<evidence type="ECO:0000259" key="1">
    <source>
        <dbReference type="Pfam" id="PF16399"/>
    </source>
</evidence>
<organism evidence="2">
    <name type="scientific">Quercus suber</name>
    <name type="common">Cork oak</name>
    <dbReference type="NCBI Taxonomy" id="58331"/>
    <lineage>
        <taxon>Eukaryota</taxon>
        <taxon>Viridiplantae</taxon>
        <taxon>Streptophyta</taxon>
        <taxon>Embryophyta</taxon>
        <taxon>Tracheophyta</taxon>
        <taxon>Spermatophyta</taxon>
        <taxon>Magnoliopsida</taxon>
        <taxon>eudicotyledons</taxon>
        <taxon>Gunneridae</taxon>
        <taxon>Pentapetalae</taxon>
        <taxon>rosids</taxon>
        <taxon>fabids</taxon>
        <taxon>Fagales</taxon>
        <taxon>Fagaceae</taxon>
        <taxon>Quercus</taxon>
    </lineage>
</organism>
<proteinExistence type="predicted"/>
<keyword evidence="2" id="KW-0378">Hydrolase</keyword>
<keyword evidence="2" id="KW-0547">Nucleotide-binding</keyword>
<keyword evidence="2" id="KW-0067">ATP-binding</keyword>
<dbReference type="Pfam" id="PF16399">
    <property type="entry name" value="Aquarius_N_1st"/>
    <property type="match status" value="1"/>
</dbReference>
<sequence>MDSYDELLSSQFFYVENLLFWENVAAWGTELSIAEKTNYLVFMINAFQSLGDEVVSETVLRLASLQSWHSLSYGRFQMELCLIQELIKKWKRMIRREAKEATKRGELFDPSTKLEVKFLRNLIEEFLEVLDSTVFSQEHVNEDNKIIDAYGLKQVDDACVLYCERFMEFLIDLLSQLPTRRYLRPLVADVAVVAKCHLSALYKHEKGKLFAQLVDLL</sequence>
<name>A0AAW0M2C2_QUESU</name>
<reference evidence="2" key="2">
    <citation type="journal article" date="2018" name="Sci. Data">
        <title>The draft genome sequence of cork oak.</title>
        <authorList>
            <person name="Ramos A.M."/>
            <person name="Usie A."/>
            <person name="Barbosa P."/>
            <person name="Barros P.M."/>
            <person name="Capote T."/>
            <person name="Chaves I."/>
            <person name="Simoes F."/>
            <person name="Abreu I."/>
            <person name="Carrasquinho I."/>
            <person name="Faro C."/>
            <person name="Guimaraes J.B."/>
            <person name="Mendonca D."/>
            <person name="Nobrega F."/>
            <person name="Rodrigues L."/>
            <person name="Saibo N.J.M."/>
            <person name="Varela M.C."/>
            <person name="Egas C."/>
            <person name="Matos J."/>
            <person name="Miguel C.M."/>
            <person name="Oliveira M.M."/>
            <person name="Ricardo C.P."/>
            <person name="Goncalves S."/>
        </authorList>
    </citation>
    <scope>NUCLEOTIDE SEQUENCE [LARGE SCALE GENOMIC DNA]</scope>
    <source>
        <strain evidence="2">HL8</strain>
    </source>
</reference>
<dbReference type="EMBL" id="PKMF04000032">
    <property type="protein sequence ID" value="KAK7856866.1"/>
    <property type="molecule type" value="Genomic_DNA"/>
</dbReference>
<keyword evidence="2" id="KW-0347">Helicase</keyword>